<feature type="transmembrane region" description="Helical" evidence="1">
    <location>
        <begin position="65"/>
        <end position="85"/>
    </location>
</feature>
<protein>
    <submittedName>
        <fullName evidence="2">Uncharacterized protein</fullName>
    </submittedName>
</protein>
<keyword evidence="1" id="KW-0812">Transmembrane</keyword>
<dbReference type="STRING" id="208445.SAMN04489727_7657"/>
<evidence type="ECO:0000313" key="2">
    <source>
        <dbReference type="EMBL" id="SED38593.1"/>
    </source>
</evidence>
<feature type="transmembrane region" description="Helical" evidence="1">
    <location>
        <begin position="92"/>
        <end position="111"/>
    </location>
</feature>
<sequence>MSCLPLARDALRVTARRLPFGRRFARGVYRHACRDTFGDFQRGSLPENVYREAVLRSSLRNGLTSLAGIAILVVTAVATAATVVLMPHDQGVWGTLLSITLVYFAVIGPFLAVAWVAYARVVAGWAPIMVCFHLFRCLSEIDRMRRWESRARRGSFADVKEYLRCRKLFRSRISGHARFITIELGYLQRCGRPKTERPTASAVERRLAWLLVDFDDPIRREHAVQVLEATLCQVAGTRFWRPATLPRLPFGHLPDKPLSATPWVRFRSWQGSPFLLALLPLAAAIVTFVAKVL</sequence>
<gene>
    <name evidence="2" type="ORF">SAMN04489727_7657</name>
</gene>
<dbReference type="AlphaFoldDB" id="A0A1H5A877"/>
<reference evidence="3" key="1">
    <citation type="submission" date="2016-10" db="EMBL/GenBank/DDBJ databases">
        <authorList>
            <person name="Varghese N."/>
            <person name="Submissions S."/>
        </authorList>
    </citation>
    <scope>NUCLEOTIDE SEQUENCE [LARGE SCALE GENOMIC DNA]</scope>
    <source>
        <strain evidence="3">DSM 44544</strain>
    </source>
</reference>
<evidence type="ECO:0000313" key="3">
    <source>
        <dbReference type="Proteomes" id="UP000199622"/>
    </source>
</evidence>
<keyword evidence="3" id="KW-1185">Reference proteome</keyword>
<name>A0A1H5A877_9PSEU</name>
<evidence type="ECO:0000256" key="1">
    <source>
        <dbReference type="SAM" id="Phobius"/>
    </source>
</evidence>
<feature type="transmembrane region" description="Helical" evidence="1">
    <location>
        <begin position="274"/>
        <end position="292"/>
    </location>
</feature>
<keyword evidence="1" id="KW-1133">Transmembrane helix</keyword>
<dbReference type="Proteomes" id="UP000199622">
    <property type="component" value="Unassembled WGS sequence"/>
</dbReference>
<dbReference type="EMBL" id="FNSO01000004">
    <property type="protein sequence ID" value="SED38593.1"/>
    <property type="molecule type" value="Genomic_DNA"/>
</dbReference>
<keyword evidence="1" id="KW-0472">Membrane</keyword>
<dbReference type="RefSeq" id="WP_143060759.1">
    <property type="nucleotide sequence ID" value="NZ_FNSO01000004.1"/>
</dbReference>
<dbReference type="OrthoDB" id="9825132at2"/>
<accession>A0A1H5A877</accession>
<organism evidence="2 3">
    <name type="scientific">Amycolatopsis tolypomycina</name>
    <dbReference type="NCBI Taxonomy" id="208445"/>
    <lineage>
        <taxon>Bacteria</taxon>
        <taxon>Bacillati</taxon>
        <taxon>Actinomycetota</taxon>
        <taxon>Actinomycetes</taxon>
        <taxon>Pseudonocardiales</taxon>
        <taxon>Pseudonocardiaceae</taxon>
        <taxon>Amycolatopsis</taxon>
    </lineage>
</organism>
<proteinExistence type="predicted"/>